<evidence type="ECO:0000313" key="2">
    <source>
        <dbReference type="Proteomes" id="UP001283361"/>
    </source>
</evidence>
<sequence length="94" mass="10824">MLEEDTHALDHMKNQAYCRPECLFDTGKHSPDCDDSVSHTHMIERSKRSMIDIIESQIKSYLQLYLRHSHSHNTVTPVNAGHHRVPDQVAFTAL</sequence>
<keyword evidence="2" id="KW-1185">Reference proteome</keyword>
<proteinExistence type="predicted"/>
<accession>A0AAE0YY09</accession>
<dbReference type="AlphaFoldDB" id="A0AAE0YY09"/>
<name>A0AAE0YY09_9GAST</name>
<gene>
    <name evidence="1" type="ORF">RRG08_033387</name>
</gene>
<dbReference type="Proteomes" id="UP001283361">
    <property type="component" value="Unassembled WGS sequence"/>
</dbReference>
<dbReference type="EMBL" id="JAWDGP010005163">
    <property type="protein sequence ID" value="KAK3759142.1"/>
    <property type="molecule type" value="Genomic_DNA"/>
</dbReference>
<protein>
    <submittedName>
        <fullName evidence="1">Uncharacterized protein</fullName>
    </submittedName>
</protein>
<organism evidence="1 2">
    <name type="scientific">Elysia crispata</name>
    <name type="common">lettuce slug</name>
    <dbReference type="NCBI Taxonomy" id="231223"/>
    <lineage>
        <taxon>Eukaryota</taxon>
        <taxon>Metazoa</taxon>
        <taxon>Spiralia</taxon>
        <taxon>Lophotrochozoa</taxon>
        <taxon>Mollusca</taxon>
        <taxon>Gastropoda</taxon>
        <taxon>Heterobranchia</taxon>
        <taxon>Euthyneura</taxon>
        <taxon>Panpulmonata</taxon>
        <taxon>Sacoglossa</taxon>
        <taxon>Placobranchoidea</taxon>
        <taxon>Plakobranchidae</taxon>
        <taxon>Elysia</taxon>
    </lineage>
</organism>
<comment type="caution">
    <text evidence="1">The sequence shown here is derived from an EMBL/GenBank/DDBJ whole genome shotgun (WGS) entry which is preliminary data.</text>
</comment>
<evidence type="ECO:0000313" key="1">
    <source>
        <dbReference type="EMBL" id="KAK3759142.1"/>
    </source>
</evidence>
<reference evidence="1" key="1">
    <citation type="journal article" date="2023" name="G3 (Bethesda)">
        <title>A reference genome for the long-term kleptoplast-retaining sea slug Elysia crispata morphotype clarki.</title>
        <authorList>
            <person name="Eastman K.E."/>
            <person name="Pendleton A.L."/>
            <person name="Shaikh M.A."/>
            <person name="Suttiyut T."/>
            <person name="Ogas R."/>
            <person name="Tomko P."/>
            <person name="Gavelis G."/>
            <person name="Widhalm J.R."/>
            <person name="Wisecaver J.H."/>
        </authorList>
    </citation>
    <scope>NUCLEOTIDE SEQUENCE</scope>
    <source>
        <strain evidence="1">ECLA1</strain>
    </source>
</reference>